<sequence>MLVSVSTLASVLPPRSDIDKAAKKTPETDTAMARSPATGHISGLILVANYNTTYQVEVMHPSKLFAVSLGIALTAAGGSSGTHPFCGSASFKDPIPPNMITYDLLQNNQLNGGGAFCQELRASAIRFQVRGCHCEFHYGTDCSEGLANEMFAEEGKTINAPAKEGVKSSKCSGKGTV</sequence>
<dbReference type="AlphaFoldDB" id="A0A9P4MX18"/>
<accession>A0A9P4MX18</accession>
<organism evidence="1 2">
    <name type="scientific">Lojkania enalia</name>
    <dbReference type="NCBI Taxonomy" id="147567"/>
    <lineage>
        <taxon>Eukaryota</taxon>
        <taxon>Fungi</taxon>
        <taxon>Dikarya</taxon>
        <taxon>Ascomycota</taxon>
        <taxon>Pezizomycotina</taxon>
        <taxon>Dothideomycetes</taxon>
        <taxon>Pleosporomycetidae</taxon>
        <taxon>Pleosporales</taxon>
        <taxon>Pleosporales incertae sedis</taxon>
        <taxon>Lojkania</taxon>
    </lineage>
</organism>
<reference evidence="2" key="1">
    <citation type="journal article" date="2020" name="Stud. Mycol.">
        <title>101 Dothideomycetes genomes: A test case for predicting lifestyles and emergence of pathogens.</title>
        <authorList>
            <person name="Haridas S."/>
            <person name="Albert R."/>
            <person name="Binder M."/>
            <person name="Bloem J."/>
            <person name="LaButti K."/>
            <person name="Salamov A."/>
            <person name="Andreopoulos B."/>
            <person name="Baker S."/>
            <person name="Barry K."/>
            <person name="Bills G."/>
            <person name="Bluhm B."/>
            <person name="Cannon C."/>
            <person name="Castanera R."/>
            <person name="Culley D."/>
            <person name="Daum C."/>
            <person name="Ezra D."/>
            <person name="Gonzalez J."/>
            <person name="Henrissat B."/>
            <person name="Kuo A."/>
            <person name="Liang C."/>
            <person name="Lipzen A."/>
            <person name="Lutzoni F."/>
            <person name="Magnuson J."/>
            <person name="Mondo S."/>
            <person name="Nolan M."/>
            <person name="Ohm R."/>
            <person name="Pangilinan J."/>
            <person name="Park H.-J."/>
            <person name="Ramirez L."/>
            <person name="Alfaro M."/>
            <person name="Sun H."/>
            <person name="Tritt A."/>
            <person name="Yoshinaga Y."/>
            <person name="Zwiers L.-H."/>
            <person name="Turgeon B."/>
            <person name="Goodwin S."/>
            <person name="Spatafora J."/>
            <person name="Crous P."/>
            <person name="Grigoriev I."/>
        </authorList>
    </citation>
    <scope>NUCLEOTIDE SEQUENCE [LARGE SCALE GENOMIC DNA]</scope>
    <source>
        <strain evidence="2">CBS 304.66</strain>
    </source>
</reference>
<evidence type="ECO:0000313" key="1">
    <source>
        <dbReference type="EMBL" id="KAF2260835.1"/>
    </source>
</evidence>
<dbReference type="EMBL" id="ML986671">
    <property type="protein sequence ID" value="KAF2260835.1"/>
    <property type="molecule type" value="Genomic_DNA"/>
</dbReference>
<evidence type="ECO:0000313" key="2">
    <source>
        <dbReference type="Proteomes" id="UP000800093"/>
    </source>
</evidence>
<name>A0A9P4MX18_9PLEO</name>
<dbReference type="Proteomes" id="UP000800093">
    <property type="component" value="Unassembled WGS sequence"/>
</dbReference>
<protein>
    <submittedName>
        <fullName evidence="1">Uncharacterized protein</fullName>
    </submittedName>
</protein>
<gene>
    <name evidence="1" type="ORF">CC78DRAFT_584372</name>
</gene>
<proteinExistence type="predicted"/>
<comment type="caution">
    <text evidence="1">The sequence shown here is derived from an EMBL/GenBank/DDBJ whole genome shotgun (WGS) entry which is preliminary data.</text>
</comment>
<keyword evidence="2" id="KW-1185">Reference proteome</keyword>